<evidence type="ECO:0000256" key="2">
    <source>
        <dbReference type="ARBA" id="ARBA00022801"/>
    </source>
</evidence>
<keyword evidence="7" id="KW-0732">Signal</keyword>
<keyword evidence="2 5" id="KW-0378">Hydrolase</keyword>
<evidence type="ECO:0000256" key="5">
    <source>
        <dbReference type="RuleBase" id="RU000675"/>
    </source>
</evidence>
<dbReference type="RefSeq" id="WP_120514499.1">
    <property type="nucleotide sequence ID" value="NZ_QXZY01000001.1"/>
</dbReference>
<dbReference type="InterPro" id="IPR001944">
    <property type="entry name" value="Glycoside_Hdrlase_35"/>
</dbReference>
<accession>A0A3N4MSV7</accession>
<dbReference type="Proteomes" id="UP000279089">
    <property type="component" value="Unassembled WGS sequence"/>
</dbReference>
<dbReference type="InterPro" id="IPR048912">
    <property type="entry name" value="BetaGal1-like_ABD1"/>
</dbReference>
<dbReference type="GO" id="GO:0004565">
    <property type="term" value="F:beta-galactosidase activity"/>
    <property type="evidence" value="ECO:0007669"/>
    <property type="project" value="UniProtKB-EC"/>
</dbReference>
<dbReference type="InterPro" id="IPR026283">
    <property type="entry name" value="B-gal_1-like"/>
</dbReference>
<dbReference type="PROSITE" id="PS01182">
    <property type="entry name" value="GLYCOSYL_HYDROL_F35"/>
    <property type="match status" value="1"/>
</dbReference>
<dbReference type="EMBL" id="RMBX01000001">
    <property type="protein sequence ID" value="RPD43230.1"/>
    <property type="molecule type" value="Genomic_DNA"/>
</dbReference>
<evidence type="ECO:0000256" key="1">
    <source>
        <dbReference type="ARBA" id="ARBA00009809"/>
    </source>
</evidence>
<feature type="chain" id="PRO_5018140317" description="Beta-galactosidase" evidence="7">
    <location>
        <begin position="20"/>
        <end position="605"/>
    </location>
</feature>
<feature type="signal peptide" evidence="7">
    <location>
        <begin position="1"/>
        <end position="19"/>
    </location>
</feature>
<name>A0A3N4MSV7_9BACT</name>
<keyword evidence="12" id="KW-1185">Reference proteome</keyword>
<evidence type="ECO:0000259" key="8">
    <source>
        <dbReference type="Pfam" id="PF01301"/>
    </source>
</evidence>
<dbReference type="OrthoDB" id="703126at2"/>
<comment type="catalytic activity">
    <reaction evidence="5">
        <text>Hydrolysis of terminal non-reducing beta-D-galactose residues in beta-D-galactosides.</text>
        <dbReference type="EC" id="3.2.1.23"/>
    </reaction>
</comment>
<comment type="similarity">
    <text evidence="1 6">Belongs to the glycosyl hydrolase 35 family.</text>
</comment>
<sequence>MKKLLLTGCLALSCWMAQAQADKKPHVFALGKSEFLLDGKPYQIISGEMHPARIPKEYWRHRIQMAKAMGCNTIAAYVFWNYHEQTEGTFDFTSDNRDIAEFVRICQEENMWVLFRPGPYVCAEWEFGGLPPYLLRIPDIKVRCMDPRYMAAVERYVKALAAQVKDLQVTKGGPILMVQVENEYGSFGNDKNYLLRLKELWDQNGIVVPYYTADGPTAYMLDAGSIPGAAIGLDSGGSDEAFAAATRQNPDVPSFSSESYPGWLTHWGEKWARPGIKGIVDEVKYLMDHKKSFNLYVIHGGTNFGYTAGANSGGKGGYEPDLTSYDYDAPINENGDTTAKYNALRQLIGSYLPKKQKLPKIPSAIPTIVFPEVKLAAYSSIWEHLPAPVASVQPKPFEAYGQDYGFMVYKTKLIGHKSGKLTITELHDYATVYLNGQYVGKLDRRLGERTIDIPKSDVKDPVLEIVVEGMGRINFAQFLIDRKGITDRVVLNGMTLMNWEVYGLPMDEVFIKNLQSSKAEAGKPGQFFAGKFSLEKTGDTFIDMSGFKKGIVWVNGHNLGRYWEIGPQKRLYCPASWLKTGENDIKVFDLHQTEGAAVSGHKEME</sequence>
<dbReference type="InterPro" id="IPR019801">
    <property type="entry name" value="Glyco_hydro_35_CS"/>
</dbReference>
<feature type="active site" description="Proton donor" evidence="4">
    <location>
        <position position="183"/>
    </location>
</feature>
<dbReference type="PIRSF" id="PIRSF006336">
    <property type="entry name" value="B-gal"/>
    <property type="match status" value="1"/>
</dbReference>
<dbReference type="Pfam" id="PF21317">
    <property type="entry name" value="BetaGal_ABD_1"/>
    <property type="match status" value="1"/>
</dbReference>
<dbReference type="Gene3D" id="3.20.20.80">
    <property type="entry name" value="Glycosidases"/>
    <property type="match status" value="1"/>
</dbReference>
<dbReference type="Pfam" id="PF21467">
    <property type="entry name" value="BetaGal_gal-bd"/>
    <property type="match status" value="1"/>
</dbReference>
<proteinExistence type="inferred from homology"/>
<feature type="active site" description="Nucleophile" evidence="4">
    <location>
        <position position="258"/>
    </location>
</feature>
<evidence type="ECO:0000256" key="6">
    <source>
        <dbReference type="RuleBase" id="RU003679"/>
    </source>
</evidence>
<dbReference type="InterPro" id="IPR031330">
    <property type="entry name" value="Gly_Hdrlase_35_cat"/>
</dbReference>
<dbReference type="InterPro" id="IPR048913">
    <property type="entry name" value="BetaGal_gal-bd"/>
</dbReference>
<dbReference type="Gene3D" id="2.60.120.260">
    <property type="entry name" value="Galactose-binding domain-like"/>
    <property type="match status" value="2"/>
</dbReference>
<evidence type="ECO:0000256" key="7">
    <source>
        <dbReference type="SAM" id="SignalP"/>
    </source>
</evidence>
<evidence type="ECO:0000259" key="9">
    <source>
        <dbReference type="Pfam" id="PF21317"/>
    </source>
</evidence>
<feature type="domain" description="Beta-galactosidase 1-like first all-beta" evidence="9">
    <location>
        <begin position="394"/>
        <end position="504"/>
    </location>
</feature>
<comment type="caution">
    <text evidence="11">The sequence shown here is derived from an EMBL/GenBank/DDBJ whole genome shotgun (WGS) entry which is preliminary data.</text>
</comment>
<dbReference type="SUPFAM" id="SSF51445">
    <property type="entry name" value="(Trans)glycosidases"/>
    <property type="match status" value="1"/>
</dbReference>
<protein>
    <recommendedName>
        <fullName evidence="5">Beta-galactosidase</fullName>
        <ecNumber evidence="5">3.2.1.23</ecNumber>
    </recommendedName>
</protein>
<dbReference type="EC" id="3.2.1.23" evidence="5"/>
<evidence type="ECO:0000313" key="11">
    <source>
        <dbReference type="EMBL" id="RPD43230.1"/>
    </source>
</evidence>
<dbReference type="AlphaFoldDB" id="A0A3N4MSV7"/>
<feature type="domain" description="Glycoside hydrolase 35 catalytic" evidence="8">
    <location>
        <begin position="34"/>
        <end position="349"/>
    </location>
</feature>
<dbReference type="PRINTS" id="PR00742">
    <property type="entry name" value="GLHYDRLASE35"/>
</dbReference>
<dbReference type="Pfam" id="PF01301">
    <property type="entry name" value="Glyco_hydro_35"/>
    <property type="match status" value="1"/>
</dbReference>
<dbReference type="InterPro" id="IPR017853">
    <property type="entry name" value="GH"/>
</dbReference>
<dbReference type="GO" id="GO:0005975">
    <property type="term" value="P:carbohydrate metabolic process"/>
    <property type="evidence" value="ECO:0007669"/>
    <property type="project" value="InterPro"/>
</dbReference>
<reference evidence="12" key="1">
    <citation type="submission" date="2018-11" db="EMBL/GenBank/DDBJ databases">
        <title>Chitinophaga lutea sp.nov., isolate from arsenic contaminated soil.</title>
        <authorList>
            <person name="Zong Y."/>
        </authorList>
    </citation>
    <scope>NUCLEOTIDE SEQUENCE [LARGE SCALE GENOMIC DNA]</scope>
    <source>
        <strain evidence="12">YLT18</strain>
    </source>
</reference>
<dbReference type="PANTHER" id="PTHR23421">
    <property type="entry name" value="BETA-GALACTOSIDASE RELATED"/>
    <property type="match status" value="1"/>
</dbReference>
<evidence type="ECO:0000256" key="4">
    <source>
        <dbReference type="PIRSR" id="PIRSR006336-1"/>
    </source>
</evidence>
<evidence type="ECO:0000256" key="3">
    <source>
        <dbReference type="ARBA" id="ARBA00023295"/>
    </source>
</evidence>
<dbReference type="InterPro" id="IPR008979">
    <property type="entry name" value="Galactose-bd-like_sf"/>
</dbReference>
<evidence type="ECO:0000313" key="12">
    <source>
        <dbReference type="Proteomes" id="UP000279089"/>
    </source>
</evidence>
<keyword evidence="3 5" id="KW-0326">Glycosidase</keyword>
<feature type="domain" description="Beta-galactosidase galactose-binding" evidence="10">
    <location>
        <begin position="527"/>
        <end position="583"/>
    </location>
</feature>
<gene>
    <name evidence="11" type="ORF">EG028_02735</name>
</gene>
<evidence type="ECO:0000259" key="10">
    <source>
        <dbReference type="Pfam" id="PF21467"/>
    </source>
</evidence>
<organism evidence="11 12">
    <name type="scientific">Chitinophaga barathri</name>
    <dbReference type="NCBI Taxonomy" id="1647451"/>
    <lineage>
        <taxon>Bacteria</taxon>
        <taxon>Pseudomonadati</taxon>
        <taxon>Bacteroidota</taxon>
        <taxon>Chitinophagia</taxon>
        <taxon>Chitinophagales</taxon>
        <taxon>Chitinophagaceae</taxon>
        <taxon>Chitinophaga</taxon>
    </lineage>
</organism>
<dbReference type="SUPFAM" id="SSF49785">
    <property type="entry name" value="Galactose-binding domain-like"/>
    <property type="match status" value="1"/>
</dbReference>